<keyword evidence="3" id="KW-1185">Reference proteome</keyword>
<dbReference type="AlphaFoldDB" id="A0A848F3H0"/>
<comment type="caution">
    <text evidence="2">The sequence shown here is derived from an EMBL/GenBank/DDBJ whole genome shotgun (WGS) entry which is preliminary data.</text>
</comment>
<accession>A0A848F3H0</accession>
<keyword evidence="1" id="KW-0472">Membrane</keyword>
<feature type="transmembrane region" description="Helical" evidence="1">
    <location>
        <begin position="36"/>
        <end position="55"/>
    </location>
</feature>
<dbReference type="EMBL" id="JABBFW010000001">
    <property type="protein sequence ID" value="NML13942.1"/>
    <property type="molecule type" value="Genomic_DNA"/>
</dbReference>
<dbReference type="RefSeq" id="WP_169158818.1">
    <property type="nucleotide sequence ID" value="NZ_JABBFW010000001.1"/>
</dbReference>
<reference evidence="2 3" key="1">
    <citation type="submission" date="2020-04" db="EMBL/GenBank/DDBJ databases">
        <title>Azohydromonas sp. isolated from soil.</title>
        <authorList>
            <person name="Dahal R.H."/>
        </authorList>
    </citation>
    <scope>NUCLEOTIDE SEQUENCE [LARGE SCALE GENOMIC DNA]</scope>
    <source>
        <strain evidence="2 3">G-1-1-14</strain>
    </source>
</reference>
<evidence type="ECO:0000313" key="3">
    <source>
        <dbReference type="Proteomes" id="UP000574067"/>
    </source>
</evidence>
<evidence type="ECO:0000256" key="1">
    <source>
        <dbReference type="SAM" id="Phobius"/>
    </source>
</evidence>
<name>A0A848F3H0_9BURK</name>
<proteinExistence type="predicted"/>
<gene>
    <name evidence="2" type="ORF">HHL10_02965</name>
</gene>
<sequence>MGWIALLLGPLLVLGDLGLTYSLIGPGCNLQQGSMLHLPMAASLILCLGLTLWAARTLRRTRQAQPVPGPGGADPDAAQERRRFVAWLAVTLGALSCLVIAAMWLPVAVLSPCTV</sequence>
<keyword evidence="1" id="KW-1133">Transmembrane helix</keyword>
<dbReference type="Proteomes" id="UP000574067">
    <property type="component" value="Unassembled WGS sequence"/>
</dbReference>
<keyword evidence="1" id="KW-0812">Transmembrane</keyword>
<protein>
    <submittedName>
        <fullName evidence="2">Uncharacterized protein</fullName>
    </submittedName>
</protein>
<evidence type="ECO:0000313" key="2">
    <source>
        <dbReference type="EMBL" id="NML13942.1"/>
    </source>
</evidence>
<feature type="transmembrane region" description="Helical" evidence="1">
    <location>
        <begin position="84"/>
        <end position="105"/>
    </location>
</feature>
<organism evidence="2 3">
    <name type="scientific">Azohydromonas caseinilytica</name>
    <dbReference type="NCBI Taxonomy" id="2728836"/>
    <lineage>
        <taxon>Bacteria</taxon>
        <taxon>Pseudomonadati</taxon>
        <taxon>Pseudomonadota</taxon>
        <taxon>Betaproteobacteria</taxon>
        <taxon>Burkholderiales</taxon>
        <taxon>Sphaerotilaceae</taxon>
        <taxon>Azohydromonas</taxon>
    </lineage>
</organism>